<feature type="compositionally biased region" description="Acidic residues" evidence="2">
    <location>
        <begin position="297"/>
        <end position="310"/>
    </location>
</feature>
<dbReference type="AlphaFoldDB" id="A0A9D4TP72"/>
<feature type="compositionally biased region" description="Low complexity" evidence="2">
    <location>
        <begin position="649"/>
        <end position="661"/>
    </location>
</feature>
<feature type="region of interest" description="Disordered" evidence="2">
    <location>
        <begin position="649"/>
        <end position="749"/>
    </location>
</feature>
<feature type="region of interest" description="Disordered" evidence="2">
    <location>
        <begin position="1"/>
        <end position="166"/>
    </location>
</feature>
<organism evidence="4 5">
    <name type="scientific">Chlorella vulgaris</name>
    <name type="common">Green alga</name>
    <dbReference type="NCBI Taxonomy" id="3077"/>
    <lineage>
        <taxon>Eukaryota</taxon>
        <taxon>Viridiplantae</taxon>
        <taxon>Chlorophyta</taxon>
        <taxon>core chlorophytes</taxon>
        <taxon>Trebouxiophyceae</taxon>
        <taxon>Chlorellales</taxon>
        <taxon>Chlorellaceae</taxon>
        <taxon>Chlorella clade</taxon>
        <taxon>Chlorella</taxon>
    </lineage>
</organism>
<evidence type="ECO:0000256" key="1">
    <source>
        <dbReference type="PROSITE-ProRule" id="PRU00047"/>
    </source>
</evidence>
<name>A0A9D4TP72_CHLVU</name>
<evidence type="ECO:0000256" key="2">
    <source>
        <dbReference type="SAM" id="MobiDB-lite"/>
    </source>
</evidence>
<reference evidence="4" key="1">
    <citation type="journal article" date="2019" name="Plant J.">
        <title>Chlorella vulgaris genome assembly and annotation reveals the molecular basis for metabolic acclimation to high light conditions.</title>
        <authorList>
            <person name="Cecchin M."/>
            <person name="Marcolungo L."/>
            <person name="Rossato M."/>
            <person name="Girolomoni L."/>
            <person name="Cosentino E."/>
            <person name="Cuine S."/>
            <person name="Li-Beisson Y."/>
            <person name="Delledonne M."/>
            <person name="Ballottari M."/>
        </authorList>
    </citation>
    <scope>NUCLEOTIDE SEQUENCE</scope>
    <source>
        <strain evidence="4">211/11P</strain>
    </source>
</reference>
<feature type="compositionally biased region" description="Polar residues" evidence="2">
    <location>
        <begin position="22"/>
        <end position="35"/>
    </location>
</feature>
<feature type="compositionally biased region" description="Basic and acidic residues" evidence="2">
    <location>
        <begin position="227"/>
        <end position="244"/>
    </location>
</feature>
<feature type="domain" description="CCHC-type" evidence="3">
    <location>
        <begin position="259"/>
        <end position="275"/>
    </location>
</feature>
<comment type="caution">
    <text evidence="4">The sequence shown here is derived from an EMBL/GenBank/DDBJ whole genome shotgun (WGS) entry which is preliminary data.</text>
</comment>
<dbReference type="GO" id="GO:0003676">
    <property type="term" value="F:nucleic acid binding"/>
    <property type="evidence" value="ECO:0007669"/>
    <property type="project" value="InterPro"/>
</dbReference>
<feature type="compositionally biased region" description="Polar residues" evidence="2">
    <location>
        <begin position="137"/>
        <end position="155"/>
    </location>
</feature>
<proteinExistence type="predicted"/>
<evidence type="ECO:0000259" key="3">
    <source>
        <dbReference type="PROSITE" id="PS50158"/>
    </source>
</evidence>
<feature type="compositionally biased region" description="Polar residues" evidence="2">
    <location>
        <begin position="187"/>
        <end position="199"/>
    </location>
</feature>
<feature type="compositionally biased region" description="Low complexity" evidence="2">
    <location>
        <begin position="1"/>
        <end position="16"/>
    </location>
</feature>
<keyword evidence="5" id="KW-1185">Reference proteome</keyword>
<dbReference type="Proteomes" id="UP001055712">
    <property type="component" value="Unassembled WGS sequence"/>
</dbReference>
<dbReference type="PANTHER" id="PTHR35509">
    <property type="entry name" value="DOMAIN PROTEIN, PUTATIVE (DUF1995)-RELATED"/>
    <property type="match status" value="1"/>
</dbReference>
<dbReference type="PANTHER" id="PTHR35509:SF4">
    <property type="entry name" value="DUF1995 DOMAIN-CONTAINING PROTEIN"/>
    <property type="match status" value="1"/>
</dbReference>
<reference evidence="4" key="2">
    <citation type="submission" date="2020-11" db="EMBL/GenBank/DDBJ databases">
        <authorList>
            <person name="Cecchin M."/>
            <person name="Marcolungo L."/>
            <person name="Rossato M."/>
            <person name="Girolomoni L."/>
            <person name="Cosentino E."/>
            <person name="Cuine S."/>
            <person name="Li-Beisson Y."/>
            <person name="Delledonne M."/>
            <person name="Ballottari M."/>
        </authorList>
    </citation>
    <scope>NUCLEOTIDE SEQUENCE</scope>
    <source>
        <strain evidence="4">211/11P</strain>
        <tissue evidence="4">Whole cell</tissue>
    </source>
</reference>
<feature type="region of interest" description="Disordered" evidence="2">
    <location>
        <begin position="181"/>
        <end position="370"/>
    </location>
</feature>
<dbReference type="InterPro" id="IPR001878">
    <property type="entry name" value="Znf_CCHC"/>
</dbReference>
<keyword evidence="1" id="KW-0863">Zinc-finger</keyword>
<keyword evidence="1" id="KW-0862">Zinc</keyword>
<accession>A0A9D4TP72</accession>
<dbReference type="InterPro" id="IPR053021">
    <property type="entry name" value="Chloroplast_ADK"/>
</dbReference>
<evidence type="ECO:0000313" key="5">
    <source>
        <dbReference type="Proteomes" id="UP001055712"/>
    </source>
</evidence>
<feature type="compositionally biased region" description="Low complexity" evidence="2">
    <location>
        <begin position="672"/>
        <end position="684"/>
    </location>
</feature>
<dbReference type="InterPro" id="IPR018962">
    <property type="entry name" value="DUF1995"/>
</dbReference>
<dbReference type="PROSITE" id="PS50158">
    <property type="entry name" value="ZF_CCHC"/>
    <property type="match status" value="1"/>
</dbReference>
<gene>
    <name evidence="4" type="ORF">D9Q98_009314</name>
</gene>
<feature type="compositionally biased region" description="Low complexity" evidence="2">
    <location>
        <begin position="278"/>
        <end position="287"/>
    </location>
</feature>
<protein>
    <recommendedName>
        <fullName evidence="3">CCHC-type domain-containing protein</fullName>
    </recommendedName>
</protein>
<feature type="compositionally biased region" description="Polar residues" evidence="2">
    <location>
        <begin position="44"/>
        <end position="63"/>
    </location>
</feature>
<dbReference type="Pfam" id="PF09353">
    <property type="entry name" value="DUF1995"/>
    <property type="match status" value="1"/>
</dbReference>
<feature type="compositionally biased region" description="Basic and acidic residues" evidence="2">
    <location>
        <begin position="716"/>
        <end position="738"/>
    </location>
</feature>
<dbReference type="OrthoDB" id="8026949at2759"/>
<evidence type="ECO:0000313" key="4">
    <source>
        <dbReference type="EMBL" id="KAI3430905.1"/>
    </source>
</evidence>
<feature type="compositionally biased region" description="Low complexity" evidence="2">
    <location>
        <begin position="83"/>
        <end position="97"/>
    </location>
</feature>
<sequence length="749" mass="78196">MIRAAANPASKANSAARGSPGAGQSDTSALTTETPAASAVVPSSDIQTRQLRLLPWQSSTSAAAPQKVAKADPKTNDTSVTQAASPAAGKPASAAGPTQRGSSTSPVRQPRMRGISGPPSSSSAAAARGLGADDQSVRASSSIGSSDLKQPQQPADHQPGALLPALQGGSDLAALAGSAASLAGDSNVDTQSSDGASTGTRRRRKTGPMSAERREAISRALQSKGAKSAEHKRSIARAMREAHARNPQLRRSAAGLKKRCGHCGEAGHNRKTCPQLVGASSASGAGSPPTKKLLIIEEGEDAEEQEEEAQQEAVQLVPPPNTATHTPSSSSAGSNDADRSSSSSGGPKAAAAPAGRSGGSPGAVQGAAAQLPATPPQQYVDLLPTRRVAPGMSLGPQGDWIFPLPRNKEECVAQAAQAVLRAWDDGIRRQAIELLLPQADASAEGGWPGGIRQQFRVAKPMVELLLMRLKQYQGLAGRITAEFLDEGDCVGAWQSERLGAVLFPTAESMPDLRRIDDALSGERLTLVINPQWQIQGQVISDFGIGRARKAAERFVAALEEVYCLRRVRIFGDDVRILRCYPGQWQVHYVPPGQATKTVLLSSEDAKPTFQRLIELLKAVRGSRASKTWLDRVLSSSMGTFNECGAYPSPQGASQAGAPPGGVLASQPVGAGTSSSSSSQHTSSTAVPAGAQLEEGSQHSQQQQLRDIVTGEPISLKADDSQPVDREQQVGKAPRDIRLEPITQLTKWLP</sequence>
<feature type="compositionally biased region" description="Low complexity" evidence="2">
    <location>
        <begin position="327"/>
        <end position="355"/>
    </location>
</feature>
<dbReference type="EMBL" id="SIDB01000007">
    <property type="protein sequence ID" value="KAI3430905.1"/>
    <property type="molecule type" value="Genomic_DNA"/>
</dbReference>
<keyword evidence="1" id="KW-0479">Metal-binding</keyword>
<dbReference type="GO" id="GO:0008270">
    <property type="term" value="F:zinc ion binding"/>
    <property type="evidence" value="ECO:0007669"/>
    <property type="project" value="UniProtKB-KW"/>
</dbReference>